<dbReference type="Proteomes" id="UP000242188">
    <property type="component" value="Unassembled WGS sequence"/>
</dbReference>
<accession>A0A210Q8R4</accession>
<dbReference type="Pfam" id="PF21376">
    <property type="entry name" value="TOR1A_C"/>
    <property type="match status" value="2"/>
</dbReference>
<comment type="caution">
    <text evidence="10">The sequence shown here is derived from an EMBL/GenBank/DDBJ whole genome shotgun (WGS) entry which is preliminary data.</text>
</comment>
<reference evidence="10 11" key="1">
    <citation type="journal article" date="2017" name="Nat. Ecol. Evol.">
        <title>Scallop genome provides insights into evolution of bilaterian karyotype and development.</title>
        <authorList>
            <person name="Wang S."/>
            <person name="Zhang J."/>
            <person name="Jiao W."/>
            <person name="Li J."/>
            <person name="Xun X."/>
            <person name="Sun Y."/>
            <person name="Guo X."/>
            <person name="Huan P."/>
            <person name="Dong B."/>
            <person name="Zhang L."/>
            <person name="Hu X."/>
            <person name="Sun X."/>
            <person name="Wang J."/>
            <person name="Zhao C."/>
            <person name="Wang Y."/>
            <person name="Wang D."/>
            <person name="Huang X."/>
            <person name="Wang R."/>
            <person name="Lv J."/>
            <person name="Li Y."/>
            <person name="Zhang Z."/>
            <person name="Liu B."/>
            <person name="Lu W."/>
            <person name="Hui Y."/>
            <person name="Liang J."/>
            <person name="Zhou Z."/>
            <person name="Hou R."/>
            <person name="Li X."/>
            <person name="Liu Y."/>
            <person name="Li H."/>
            <person name="Ning X."/>
            <person name="Lin Y."/>
            <person name="Zhao L."/>
            <person name="Xing Q."/>
            <person name="Dou J."/>
            <person name="Li Y."/>
            <person name="Mao J."/>
            <person name="Guo H."/>
            <person name="Dou H."/>
            <person name="Li T."/>
            <person name="Mu C."/>
            <person name="Jiang W."/>
            <person name="Fu Q."/>
            <person name="Fu X."/>
            <person name="Miao Y."/>
            <person name="Liu J."/>
            <person name="Yu Q."/>
            <person name="Li R."/>
            <person name="Liao H."/>
            <person name="Li X."/>
            <person name="Kong Y."/>
            <person name="Jiang Z."/>
            <person name="Chourrout D."/>
            <person name="Li R."/>
            <person name="Bao Z."/>
        </authorList>
    </citation>
    <scope>NUCLEOTIDE SEQUENCE [LARGE SCALE GENOMIC DNA]</scope>
    <source>
        <strain evidence="10 11">PY_sf001</strain>
    </source>
</reference>
<dbReference type="GO" id="GO:0005524">
    <property type="term" value="F:ATP binding"/>
    <property type="evidence" value="ECO:0007669"/>
    <property type="project" value="UniProtKB-KW"/>
</dbReference>
<evidence type="ECO:0000256" key="5">
    <source>
        <dbReference type="ARBA" id="ARBA00022824"/>
    </source>
</evidence>
<evidence type="ECO:0000256" key="4">
    <source>
        <dbReference type="ARBA" id="ARBA00022741"/>
    </source>
</evidence>
<evidence type="ECO:0000313" key="11">
    <source>
        <dbReference type="Proteomes" id="UP000242188"/>
    </source>
</evidence>
<dbReference type="PRINTS" id="PR00300">
    <property type="entry name" value="CLPPROTEASEA"/>
</dbReference>
<dbReference type="PANTHER" id="PTHR10760">
    <property type="entry name" value="TORSIN"/>
    <property type="match status" value="1"/>
</dbReference>
<feature type="chain" id="PRO_5012532727" evidence="8">
    <location>
        <begin position="27"/>
        <end position="716"/>
    </location>
</feature>
<dbReference type="Gene3D" id="3.40.50.300">
    <property type="entry name" value="P-loop containing nucleotide triphosphate hydrolases"/>
    <property type="match status" value="2"/>
</dbReference>
<dbReference type="GO" id="GO:0005788">
    <property type="term" value="C:endoplasmic reticulum lumen"/>
    <property type="evidence" value="ECO:0007669"/>
    <property type="project" value="UniProtKB-SubCell"/>
</dbReference>
<gene>
    <name evidence="10" type="ORF">KP79_PYT13247</name>
</gene>
<comment type="similarity">
    <text evidence="2">Belongs to the ClpA/ClpB family. Torsin subfamily.</text>
</comment>
<dbReference type="InterPro" id="IPR049337">
    <property type="entry name" value="TOR1A_C"/>
</dbReference>
<evidence type="ECO:0000256" key="1">
    <source>
        <dbReference type="ARBA" id="ARBA00004319"/>
    </source>
</evidence>
<dbReference type="InterPro" id="IPR010448">
    <property type="entry name" value="Torsin"/>
</dbReference>
<evidence type="ECO:0000256" key="8">
    <source>
        <dbReference type="SAM" id="SignalP"/>
    </source>
</evidence>
<dbReference type="GO" id="GO:0016887">
    <property type="term" value="F:ATP hydrolysis activity"/>
    <property type="evidence" value="ECO:0007669"/>
    <property type="project" value="InterPro"/>
</dbReference>
<evidence type="ECO:0000259" key="9">
    <source>
        <dbReference type="SMART" id="SM00382"/>
    </source>
</evidence>
<dbReference type="InterPro" id="IPR003593">
    <property type="entry name" value="AAA+_ATPase"/>
</dbReference>
<name>A0A210Q8R4_MIZYE</name>
<evidence type="ECO:0000313" key="10">
    <source>
        <dbReference type="EMBL" id="OWF45137.1"/>
    </source>
</evidence>
<protein>
    <submittedName>
        <fullName evidence="10">Torsin-1B</fullName>
    </submittedName>
</protein>
<dbReference type="InterPro" id="IPR027417">
    <property type="entry name" value="P-loop_NTPase"/>
</dbReference>
<dbReference type="SMART" id="SM00382">
    <property type="entry name" value="AAA"/>
    <property type="match status" value="2"/>
</dbReference>
<dbReference type="OrthoDB" id="19623at2759"/>
<evidence type="ECO:0000256" key="3">
    <source>
        <dbReference type="ARBA" id="ARBA00022729"/>
    </source>
</evidence>
<evidence type="ECO:0000256" key="2">
    <source>
        <dbReference type="ARBA" id="ARBA00006235"/>
    </source>
</evidence>
<dbReference type="STRING" id="6573.A0A210Q8R4"/>
<sequence>MAMKPFKIKGVLWWLSLVLLVPSSTCLEPVSIITAVGAGISATFMAAYRPVKCRYFAECCIDRHIMLNETALRRSLDLHVYGQHLCTSAVINHLRAHTRSASPSKALALSFHGSTGTGKNFVSKIIAESLYRKGMKSKYVHLISATKEFPHKEMVPLYKDKLKELIESNVAECERSLFIFDEVDKMPVGLLDIVKPYLDFYEDVGGVDFRKSIFIFLSNTAGKAILTETLNQWREGRLREQLALVDMESLITKAAVNTKNSGLWHSELLLSHMISAHLPFLPMERKHVRQCIKDSLITKKYYRNHGDIDDRIVREIADQLPYFPEDEKMFSVTGCKRVPEKVDYIMAGYDDSLQENYPRLEQPPTRTGLIRNNFMMLRQSSGALRWLVLMVLIRYVTCLGGFAAIASLFEPITCRFKGECCTDEFIKLDSKALKKSLDARVYGQHLGKAAILKHFSAQARDVDPPKALSLSFHGGTGTGKNLVSSIIAENIYRKGMNSEYVHLIAATNEFPHPDMVHDYKVKLKEKIEQSVSRCERSMFIFDEVDKIPVGILDIVKPYLDFYRKLNGVNYRKSTFIFLSNTGGNAIQKRVISHWRDGREREELQLVDMEQLIVTEALNEKSGLFHSSLLLHQMVSAHVPFLPLERKHVRECIRDSLIAKSYYRRRADIVDEDVREIAAQLSYYPKDEEMFSATGCKRVADKVDFVMAYDRYNKYKN</sequence>
<dbReference type="PANTHER" id="PTHR10760:SF2">
    <property type="entry name" value="LD13476P-RELATED"/>
    <property type="match status" value="1"/>
</dbReference>
<feature type="domain" description="AAA+ ATPase" evidence="9">
    <location>
        <begin position="466"/>
        <end position="609"/>
    </location>
</feature>
<feature type="domain" description="AAA+ ATPase" evidence="9">
    <location>
        <begin position="105"/>
        <end position="248"/>
    </location>
</feature>
<keyword evidence="11" id="KW-1185">Reference proteome</keyword>
<dbReference type="EMBL" id="NEDP02004568">
    <property type="protein sequence ID" value="OWF45137.1"/>
    <property type="molecule type" value="Genomic_DNA"/>
</dbReference>
<dbReference type="FunFam" id="3.40.50.300:FF:002370">
    <property type="entry name" value="Torsin family 3, member A"/>
    <property type="match status" value="1"/>
</dbReference>
<keyword evidence="7" id="KW-0325">Glycoprotein</keyword>
<organism evidence="10 11">
    <name type="scientific">Mizuhopecten yessoensis</name>
    <name type="common">Japanese scallop</name>
    <name type="synonym">Patinopecten yessoensis</name>
    <dbReference type="NCBI Taxonomy" id="6573"/>
    <lineage>
        <taxon>Eukaryota</taxon>
        <taxon>Metazoa</taxon>
        <taxon>Spiralia</taxon>
        <taxon>Lophotrochozoa</taxon>
        <taxon>Mollusca</taxon>
        <taxon>Bivalvia</taxon>
        <taxon>Autobranchia</taxon>
        <taxon>Pteriomorphia</taxon>
        <taxon>Pectinida</taxon>
        <taxon>Pectinoidea</taxon>
        <taxon>Pectinidae</taxon>
        <taxon>Mizuhopecten</taxon>
    </lineage>
</organism>
<keyword evidence="4" id="KW-0547">Nucleotide-binding</keyword>
<dbReference type="FunFam" id="3.40.50.300:FF:002276">
    <property type="entry name" value="Torsin, putative"/>
    <property type="match status" value="1"/>
</dbReference>
<comment type="subcellular location">
    <subcellularLocation>
        <location evidence="1">Endoplasmic reticulum lumen</location>
    </subcellularLocation>
</comment>
<dbReference type="SUPFAM" id="SSF52540">
    <property type="entry name" value="P-loop containing nucleoside triphosphate hydrolases"/>
    <property type="match status" value="2"/>
</dbReference>
<evidence type="ECO:0000256" key="6">
    <source>
        <dbReference type="ARBA" id="ARBA00022840"/>
    </source>
</evidence>
<keyword evidence="6" id="KW-0067">ATP-binding</keyword>
<dbReference type="InterPro" id="IPR001270">
    <property type="entry name" value="ClpA/B"/>
</dbReference>
<dbReference type="Pfam" id="PF06309">
    <property type="entry name" value="Torsin"/>
    <property type="match status" value="2"/>
</dbReference>
<feature type="signal peptide" evidence="8">
    <location>
        <begin position="1"/>
        <end position="26"/>
    </location>
</feature>
<evidence type="ECO:0000256" key="7">
    <source>
        <dbReference type="ARBA" id="ARBA00023180"/>
    </source>
</evidence>
<proteinExistence type="inferred from homology"/>
<dbReference type="AlphaFoldDB" id="A0A210Q8R4"/>
<keyword evidence="3 8" id="KW-0732">Signal</keyword>
<keyword evidence="5" id="KW-0256">Endoplasmic reticulum</keyword>